<proteinExistence type="predicted"/>
<feature type="region of interest" description="Disordered" evidence="1">
    <location>
        <begin position="1"/>
        <end position="24"/>
    </location>
</feature>
<evidence type="ECO:0000256" key="1">
    <source>
        <dbReference type="SAM" id="MobiDB-lite"/>
    </source>
</evidence>
<name>A0A5B7GXS1_PORTR</name>
<dbReference type="AlphaFoldDB" id="A0A5B7GXS1"/>
<dbReference type="Proteomes" id="UP000324222">
    <property type="component" value="Unassembled WGS sequence"/>
</dbReference>
<accession>A0A5B7GXS1</accession>
<sequence>MTTGTTQTRDTSLYTSPQEGKTSEALKTPSLAISQGHVLCVVFIHVSLEVALLSGPTNAEHMSTHVWEEPHFSEGKPNTQPYKATLYW</sequence>
<reference evidence="2 3" key="1">
    <citation type="submission" date="2019-05" db="EMBL/GenBank/DDBJ databases">
        <title>Another draft genome of Portunus trituberculatus and its Hox gene families provides insights of decapod evolution.</title>
        <authorList>
            <person name="Jeong J.-H."/>
            <person name="Song I."/>
            <person name="Kim S."/>
            <person name="Choi T."/>
            <person name="Kim D."/>
            <person name="Ryu S."/>
            <person name="Kim W."/>
        </authorList>
    </citation>
    <scope>NUCLEOTIDE SEQUENCE [LARGE SCALE GENOMIC DNA]</scope>
    <source>
        <tissue evidence="2">Muscle</tissue>
    </source>
</reference>
<dbReference type="EMBL" id="VSRR010021046">
    <property type="protein sequence ID" value="MPC63612.1"/>
    <property type="molecule type" value="Genomic_DNA"/>
</dbReference>
<keyword evidence="3" id="KW-1185">Reference proteome</keyword>
<evidence type="ECO:0000313" key="2">
    <source>
        <dbReference type="EMBL" id="MPC63612.1"/>
    </source>
</evidence>
<protein>
    <submittedName>
        <fullName evidence="2">Uncharacterized protein</fullName>
    </submittedName>
</protein>
<evidence type="ECO:0000313" key="3">
    <source>
        <dbReference type="Proteomes" id="UP000324222"/>
    </source>
</evidence>
<gene>
    <name evidence="2" type="ORF">E2C01_057713</name>
</gene>
<feature type="compositionally biased region" description="Polar residues" evidence="1">
    <location>
        <begin position="1"/>
        <end position="20"/>
    </location>
</feature>
<comment type="caution">
    <text evidence="2">The sequence shown here is derived from an EMBL/GenBank/DDBJ whole genome shotgun (WGS) entry which is preliminary data.</text>
</comment>
<organism evidence="2 3">
    <name type="scientific">Portunus trituberculatus</name>
    <name type="common">Swimming crab</name>
    <name type="synonym">Neptunus trituberculatus</name>
    <dbReference type="NCBI Taxonomy" id="210409"/>
    <lineage>
        <taxon>Eukaryota</taxon>
        <taxon>Metazoa</taxon>
        <taxon>Ecdysozoa</taxon>
        <taxon>Arthropoda</taxon>
        <taxon>Crustacea</taxon>
        <taxon>Multicrustacea</taxon>
        <taxon>Malacostraca</taxon>
        <taxon>Eumalacostraca</taxon>
        <taxon>Eucarida</taxon>
        <taxon>Decapoda</taxon>
        <taxon>Pleocyemata</taxon>
        <taxon>Brachyura</taxon>
        <taxon>Eubrachyura</taxon>
        <taxon>Portunoidea</taxon>
        <taxon>Portunidae</taxon>
        <taxon>Portuninae</taxon>
        <taxon>Portunus</taxon>
    </lineage>
</organism>